<evidence type="ECO:0000259" key="4">
    <source>
        <dbReference type="SMART" id="SM00967"/>
    </source>
</evidence>
<dbReference type="GO" id="GO:0032259">
    <property type="term" value="P:methylation"/>
    <property type="evidence" value="ECO:0007669"/>
    <property type="project" value="UniProtKB-KW"/>
</dbReference>
<protein>
    <submittedName>
        <fullName evidence="5">TrmH family tRNA/rRNA methyltransferase</fullName>
        <ecNumber evidence="5">2.1.1.-</ecNumber>
    </submittedName>
</protein>
<dbReference type="SUPFAM" id="SSF55315">
    <property type="entry name" value="L30e-like"/>
    <property type="match status" value="1"/>
</dbReference>
<keyword evidence="3 5" id="KW-0808">Transferase</keyword>
<keyword evidence="2 5" id="KW-0489">Methyltransferase</keyword>
<evidence type="ECO:0000313" key="5">
    <source>
        <dbReference type="EMBL" id="VEJ35739.1"/>
    </source>
</evidence>
<dbReference type="Gene3D" id="3.40.1280.10">
    <property type="match status" value="1"/>
</dbReference>
<dbReference type="Pfam" id="PF00588">
    <property type="entry name" value="SpoU_methylase"/>
    <property type="match status" value="1"/>
</dbReference>
<keyword evidence="6" id="KW-1185">Reference proteome</keyword>
<accession>A0A448V1N3</accession>
<dbReference type="EMBL" id="LR134523">
    <property type="protein sequence ID" value="VEJ35739.1"/>
    <property type="molecule type" value="Genomic_DNA"/>
</dbReference>
<dbReference type="OrthoDB" id="9785673at2"/>
<evidence type="ECO:0000256" key="3">
    <source>
        <dbReference type="ARBA" id="ARBA00022679"/>
    </source>
</evidence>
<dbReference type="AlphaFoldDB" id="A0A448V1N3"/>
<feature type="domain" description="RNA 2-O ribose methyltransferase substrate binding" evidence="4">
    <location>
        <begin position="31"/>
        <end position="101"/>
    </location>
</feature>
<dbReference type="InterPro" id="IPR029028">
    <property type="entry name" value="Alpha/beta_knot_MTases"/>
</dbReference>
<dbReference type="GO" id="GO:0008173">
    <property type="term" value="F:RNA methyltransferase activity"/>
    <property type="evidence" value="ECO:0007669"/>
    <property type="project" value="InterPro"/>
</dbReference>
<dbReference type="InterPro" id="IPR029026">
    <property type="entry name" value="tRNA_m1G_MTases_N"/>
</dbReference>
<dbReference type="KEGG" id="piv:NCTC13079_00905"/>
<sequence length="254" mass="28169">MNRIDSPSNDKLKTLRKLKDKKYRERYKKLLLEGIVPVTEVLETGYIEEIFIDEDRAEALLDEFSEERAAITLLSPRAFSSLVSTESDQGVVAVTKHFLRDAEALPKRGRFLYADGVSDPGNLGGMIRSAEAFFFDGVLIGPNCVDPANDKSLRASMASAFRIPIAKIDDAALFRLAKECPIYTLDIRGDMLTPYFEAKDDFILAVGNEAHGIREEISRAAEHRIRIPIRDSIDSLNANVAASVAMFALQGGRS</sequence>
<gene>
    <name evidence="5" type="ORF">NCTC13079_00905</name>
</gene>
<evidence type="ECO:0000313" key="6">
    <source>
        <dbReference type="Proteomes" id="UP000269544"/>
    </source>
</evidence>
<dbReference type="GO" id="GO:0003723">
    <property type="term" value="F:RNA binding"/>
    <property type="evidence" value="ECO:0007669"/>
    <property type="project" value="InterPro"/>
</dbReference>
<evidence type="ECO:0000256" key="1">
    <source>
        <dbReference type="ARBA" id="ARBA00007228"/>
    </source>
</evidence>
<dbReference type="Pfam" id="PF22435">
    <property type="entry name" value="MRM3-like_sub_bind"/>
    <property type="match status" value="1"/>
</dbReference>
<dbReference type="RefSeq" id="WP_126465501.1">
    <property type="nucleotide sequence ID" value="NZ_LR134523.1"/>
</dbReference>
<dbReference type="Gene3D" id="3.30.1330.30">
    <property type="match status" value="1"/>
</dbReference>
<dbReference type="EC" id="2.1.1.-" evidence="5"/>
<dbReference type="Proteomes" id="UP000269544">
    <property type="component" value="Chromosome"/>
</dbReference>
<organism evidence="5 6">
    <name type="scientific">Aedoeadaptatus ivorii</name>
    <dbReference type="NCBI Taxonomy" id="54006"/>
    <lineage>
        <taxon>Bacteria</taxon>
        <taxon>Bacillati</taxon>
        <taxon>Bacillota</taxon>
        <taxon>Tissierellia</taxon>
        <taxon>Tissierellales</taxon>
        <taxon>Peptoniphilaceae</taxon>
        <taxon>Aedoeadaptatus</taxon>
    </lineage>
</organism>
<dbReference type="SMART" id="SM00967">
    <property type="entry name" value="SpoU_sub_bind"/>
    <property type="match status" value="1"/>
</dbReference>
<comment type="similarity">
    <text evidence="1">Belongs to the class IV-like SAM-binding methyltransferase superfamily. RNA methyltransferase TrmH family.</text>
</comment>
<dbReference type="InterPro" id="IPR051259">
    <property type="entry name" value="rRNA_Methyltransferase"/>
</dbReference>
<name>A0A448V1N3_9FIRM</name>
<dbReference type="SUPFAM" id="SSF75217">
    <property type="entry name" value="alpha/beta knot"/>
    <property type="match status" value="1"/>
</dbReference>
<dbReference type="InterPro" id="IPR013123">
    <property type="entry name" value="SpoU_subst-bd"/>
</dbReference>
<dbReference type="InterPro" id="IPR029064">
    <property type="entry name" value="Ribosomal_eL30-like_sf"/>
</dbReference>
<evidence type="ECO:0000256" key="2">
    <source>
        <dbReference type="ARBA" id="ARBA00022603"/>
    </source>
</evidence>
<dbReference type="GO" id="GO:0005737">
    <property type="term" value="C:cytoplasm"/>
    <property type="evidence" value="ECO:0007669"/>
    <property type="project" value="UniProtKB-ARBA"/>
</dbReference>
<dbReference type="InterPro" id="IPR053888">
    <property type="entry name" value="MRM3-like_sub_bind"/>
</dbReference>
<dbReference type="PANTHER" id="PTHR43191">
    <property type="entry name" value="RRNA METHYLTRANSFERASE 3"/>
    <property type="match status" value="1"/>
</dbReference>
<dbReference type="CDD" id="cd18095">
    <property type="entry name" value="SpoU-like_rRNA-MTase"/>
    <property type="match status" value="1"/>
</dbReference>
<dbReference type="GO" id="GO:0006396">
    <property type="term" value="P:RNA processing"/>
    <property type="evidence" value="ECO:0007669"/>
    <property type="project" value="InterPro"/>
</dbReference>
<dbReference type="InterPro" id="IPR001537">
    <property type="entry name" value="SpoU_MeTrfase"/>
</dbReference>
<dbReference type="PANTHER" id="PTHR43191:SF2">
    <property type="entry name" value="RRNA METHYLTRANSFERASE 3, MITOCHONDRIAL"/>
    <property type="match status" value="1"/>
</dbReference>
<reference evidence="5 6" key="1">
    <citation type="submission" date="2018-12" db="EMBL/GenBank/DDBJ databases">
        <authorList>
            <consortium name="Pathogen Informatics"/>
        </authorList>
    </citation>
    <scope>NUCLEOTIDE SEQUENCE [LARGE SCALE GENOMIC DNA]</scope>
    <source>
        <strain evidence="5 6">NCTC13079</strain>
    </source>
</reference>
<proteinExistence type="inferred from homology"/>